<name>A0A158G2B5_CABSO</name>
<keyword evidence="2" id="KW-0732">Signal</keyword>
<dbReference type="InterPro" id="IPR025421">
    <property type="entry name" value="DUF4148"/>
</dbReference>
<evidence type="ECO:0000313" key="3">
    <source>
        <dbReference type="EMBL" id="SAL25769.1"/>
    </source>
</evidence>
<feature type="region of interest" description="Disordered" evidence="1">
    <location>
        <begin position="70"/>
        <end position="103"/>
    </location>
</feature>
<accession>A0A158G2B5</accession>
<proteinExistence type="predicted"/>
<dbReference type="RefSeq" id="WP_060818599.1">
    <property type="nucleotide sequence ID" value="NZ_FCOC02000004.1"/>
</dbReference>
<feature type="signal peptide" evidence="2">
    <location>
        <begin position="1"/>
        <end position="23"/>
    </location>
</feature>
<dbReference type="OrthoDB" id="9020930at2"/>
<evidence type="ECO:0000313" key="4">
    <source>
        <dbReference type="Proteomes" id="UP000054893"/>
    </source>
</evidence>
<organism evidence="3 4">
    <name type="scientific">Caballeronia sordidicola</name>
    <name type="common">Burkholderia sordidicola</name>
    <dbReference type="NCBI Taxonomy" id="196367"/>
    <lineage>
        <taxon>Bacteria</taxon>
        <taxon>Pseudomonadati</taxon>
        <taxon>Pseudomonadota</taxon>
        <taxon>Betaproteobacteria</taxon>
        <taxon>Burkholderiales</taxon>
        <taxon>Burkholderiaceae</taxon>
        <taxon>Caballeronia</taxon>
    </lineage>
</organism>
<dbReference type="Proteomes" id="UP000054893">
    <property type="component" value="Unassembled WGS sequence"/>
</dbReference>
<dbReference type="EMBL" id="FCOC02000004">
    <property type="protein sequence ID" value="SAL25769.1"/>
    <property type="molecule type" value="Genomic_DNA"/>
</dbReference>
<reference evidence="3 4" key="1">
    <citation type="submission" date="2016-01" db="EMBL/GenBank/DDBJ databases">
        <authorList>
            <person name="Oliw E.H."/>
        </authorList>
    </citation>
    <scope>NUCLEOTIDE SEQUENCE [LARGE SCALE GENOMIC DNA]</scope>
    <source>
        <strain evidence="3">LMG 22029</strain>
    </source>
</reference>
<evidence type="ECO:0000256" key="1">
    <source>
        <dbReference type="SAM" id="MobiDB-lite"/>
    </source>
</evidence>
<sequence>MFKALIPAVVIASALAAPSFAFAQSNNAVTRAQVRGELVQLEQAGYNPASDRTQYPANIQAAERRVAAQDGVAQGSYGPSVSGTSASGAPVAAAANPADYNRP</sequence>
<dbReference type="AlphaFoldDB" id="A0A158G2B5"/>
<feature type="chain" id="PRO_5007810331" evidence="2">
    <location>
        <begin position="24"/>
        <end position="103"/>
    </location>
</feature>
<gene>
    <name evidence="3" type="ORF">AWB64_02095</name>
</gene>
<protein>
    <submittedName>
        <fullName evidence="3">Purine nucleoside phosphorylase</fullName>
    </submittedName>
</protein>
<feature type="compositionally biased region" description="Low complexity" evidence="1">
    <location>
        <begin position="78"/>
        <end position="103"/>
    </location>
</feature>
<evidence type="ECO:0000256" key="2">
    <source>
        <dbReference type="SAM" id="SignalP"/>
    </source>
</evidence>
<dbReference type="Pfam" id="PF13663">
    <property type="entry name" value="DUF4148"/>
    <property type="match status" value="1"/>
</dbReference>